<evidence type="ECO:0000256" key="1">
    <source>
        <dbReference type="SAM" id="MobiDB-lite"/>
    </source>
</evidence>
<organism evidence="2 3">
    <name type="scientific">Mycena sanguinolenta</name>
    <dbReference type="NCBI Taxonomy" id="230812"/>
    <lineage>
        <taxon>Eukaryota</taxon>
        <taxon>Fungi</taxon>
        <taxon>Dikarya</taxon>
        <taxon>Basidiomycota</taxon>
        <taxon>Agaricomycotina</taxon>
        <taxon>Agaricomycetes</taxon>
        <taxon>Agaricomycetidae</taxon>
        <taxon>Agaricales</taxon>
        <taxon>Marasmiineae</taxon>
        <taxon>Mycenaceae</taxon>
        <taxon>Mycena</taxon>
    </lineage>
</organism>
<name>A0A8H6ZB16_9AGAR</name>
<gene>
    <name evidence="2" type="ORF">MSAN_00510100</name>
</gene>
<evidence type="ECO:0000313" key="3">
    <source>
        <dbReference type="Proteomes" id="UP000623467"/>
    </source>
</evidence>
<feature type="region of interest" description="Disordered" evidence="1">
    <location>
        <begin position="1"/>
        <end position="29"/>
    </location>
</feature>
<accession>A0A8H6ZB16</accession>
<feature type="compositionally biased region" description="Low complexity" evidence="1">
    <location>
        <begin position="14"/>
        <end position="29"/>
    </location>
</feature>
<feature type="compositionally biased region" description="Basic and acidic residues" evidence="1">
    <location>
        <begin position="1"/>
        <end position="13"/>
    </location>
</feature>
<keyword evidence="3" id="KW-1185">Reference proteome</keyword>
<reference evidence="2" key="1">
    <citation type="submission" date="2020-05" db="EMBL/GenBank/DDBJ databases">
        <title>Mycena genomes resolve the evolution of fungal bioluminescence.</title>
        <authorList>
            <person name="Tsai I.J."/>
        </authorList>
    </citation>
    <scope>NUCLEOTIDE SEQUENCE</scope>
    <source>
        <strain evidence="2">160909Yilan</strain>
    </source>
</reference>
<comment type="caution">
    <text evidence="2">The sequence shown here is derived from an EMBL/GenBank/DDBJ whole genome shotgun (WGS) entry which is preliminary data.</text>
</comment>
<protein>
    <submittedName>
        <fullName evidence="2">Conidiophore development regulator abaA</fullName>
    </submittedName>
</protein>
<dbReference type="OrthoDB" id="10006572at2759"/>
<proteinExistence type="predicted"/>
<dbReference type="Proteomes" id="UP000623467">
    <property type="component" value="Unassembled WGS sequence"/>
</dbReference>
<evidence type="ECO:0000313" key="2">
    <source>
        <dbReference type="EMBL" id="KAF7373026.1"/>
    </source>
</evidence>
<dbReference type="EMBL" id="JACAZH010000003">
    <property type="protein sequence ID" value="KAF7373026.1"/>
    <property type="molecule type" value="Genomic_DNA"/>
</dbReference>
<sequence>MHRNHTYEYEEKLGSTGSSTPPTSSSPPGMMYGDNNCGCADENVSPGSSKLPVLCDVYRSNNSECSQAIVSIGCSVPNRSPDRSHGPSSCTGWSTHGGQVAKDVFHSVLNVRKSWKTLADGEAVWPPALEAALIEGKTFTHDIVGH</sequence>
<dbReference type="AlphaFoldDB" id="A0A8H6ZB16"/>